<dbReference type="Proteomes" id="UP000823914">
    <property type="component" value="Unassembled WGS sequence"/>
</dbReference>
<evidence type="ECO:0000256" key="1">
    <source>
        <dbReference type="SAM" id="Phobius"/>
    </source>
</evidence>
<keyword evidence="1" id="KW-0812">Transmembrane</keyword>
<sequence length="203" mass="20941">MNSALFENNVTKKIAVIGALGALTVLFGLLPVIGYIRLPWGLAITLLHIPTILGALIAGPVAGIGIGIIFGLTSLYQATQSAGGLDILFVNPLISVLPRLLLGATVAYLFMLLVKIRLAKPVAAVVASVLSTLLHTIYVSLALYIFAGSQVSQLMGGAGLGAFILLLLPNAATEAVTAGIICGAVASILFAIHTKKSKLSQEE</sequence>
<dbReference type="Pfam" id="PF12822">
    <property type="entry name" value="ECF_trnsprt"/>
    <property type="match status" value="1"/>
</dbReference>
<feature type="transmembrane region" description="Helical" evidence="1">
    <location>
        <begin position="175"/>
        <end position="193"/>
    </location>
</feature>
<gene>
    <name evidence="2" type="ORF">IAA16_03035</name>
</gene>
<organism evidence="2 3">
    <name type="scientific">Candidatus Treponema excrementipullorum</name>
    <dbReference type="NCBI Taxonomy" id="2838768"/>
    <lineage>
        <taxon>Bacteria</taxon>
        <taxon>Pseudomonadati</taxon>
        <taxon>Spirochaetota</taxon>
        <taxon>Spirochaetia</taxon>
        <taxon>Spirochaetales</taxon>
        <taxon>Treponemataceae</taxon>
        <taxon>Treponema</taxon>
    </lineage>
</organism>
<reference evidence="2" key="1">
    <citation type="journal article" date="2021" name="PeerJ">
        <title>Extensive microbial diversity within the chicken gut microbiome revealed by metagenomics and culture.</title>
        <authorList>
            <person name="Gilroy R."/>
            <person name="Ravi A."/>
            <person name="Getino M."/>
            <person name="Pursley I."/>
            <person name="Horton D.L."/>
            <person name="Alikhan N.F."/>
            <person name="Baker D."/>
            <person name="Gharbi K."/>
            <person name="Hall N."/>
            <person name="Watson M."/>
            <person name="Adriaenssens E.M."/>
            <person name="Foster-Nyarko E."/>
            <person name="Jarju S."/>
            <person name="Secka A."/>
            <person name="Antonio M."/>
            <person name="Oren A."/>
            <person name="Chaudhuri R.R."/>
            <person name="La Ragione R."/>
            <person name="Hildebrand F."/>
            <person name="Pallen M.J."/>
        </authorList>
    </citation>
    <scope>NUCLEOTIDE SEQUENCE</scope>
    <source>
        <strain evidence="2">Gambia15-2214</strain>
    </source>
</reference>
<dbReference type="Gene3D" id="1.10.1760.20">
    <property type="match status" value="1"/>
</dbReference>
<dbReference type="EMBL" id="JAHLFV010000068">
    <property type="protein sequence ID" value="MBU3849523.1"/>
    <property type="molecule type" value="Genomic_DNA"/>
</dbReference>
<dbReference type="GO" id="GO:0022857">
    <property type="term" value="F:transmembrane transporter activity"/>
    <property type="evidence" value="ECO:0007669"/>
    <property type="project" value="InterPro"/>
</dbReference>
<proteinExistence type="predicted"/>
<feature type="transmembrane region" description="Helical" evidence="1">
    <location>
        <begin position="96"/>
        <end position="114"/>
    </location>
</feature>
<feature type="transmembrane region" description="Helical" evidence="1">
    <location>
        <begin position="52"/>
        <end position="76"/>
    </location>
</feature>
<evidence type="ECO:0000313" key="2">
    <source>
        <dbReference type="EMBL" id="MBU3849523.1"/>
    </source>
</evidence>
<keyword evidence="1" id="KW-1133">Transmembrane helix</keyword>
<name>A0A9E2L2A7_9SPIR</name>
<evidence type="ECO:0000313" key="3">
    <source>
        <dbReference type="Proteomes" id="UP000823914"/>
    </source>
</evidence>
<dbReference type="InterPro" id="IPR024529">
    <property type="entry name" value="ECF_trnsprt_substrate-spec"/>
</dbReference>
<protein>
    <submittedName>
        <fullName evidence="2">ECF transporter S component</fullName>
    </submittedName>
</protein>
<comment type="caution">
    <text evidence="2">The sequence shown here is derived from an EMBL/GenBank/DDBJ whole genome shotgun (WGS) entry which is preliminary data.</text>
</comment>
<dbReference type="AlphaFoldDB" id="A0A9E2L2A7"/>
<accession>A0A9E2L2A7</accession>
<reference evidence="2" key="2">
    <citation type="submission" date="2021-04" db="EMBL/GenBank/DDBJ databases">
        <authorList>
            <person name="Gilroy R."/>
        </authorList>
    </citation>
    <scope>NUCLEOTIDE SEQUENCE</scope>
    <source>
        <strain evidence="2">Gambia15-2214</strain>
    </source>
</reference>
<feature type="transmembrane region" description="Helical" evidence="1">
    <location>
        <begin position="121"/>
        <end position="145"/>
    </location>
</feature>
<feature type="transmembrane region" description="Helical" evidence="1">
    <location>
        <begin position="14"/>
        <end position="40"/>
    </location>
</feature>
<keyword evidence="1" id="KW-0472">Membrane</keyword>
<feature type="transmembrane region" description="Helical" evidence="1">
    <location>
        <begin position="151"/>
        <end position="168"/>
    </location>
</feature>